<keyword evidence="3" id="KW-1185">Reference proteome</keyword>
<protein>
    <submittedName>
        <fullName evidence="2">Uncharacterized protein</fullName>
    </submittedName>
</protein>
<organism evidence="2 3">
    <name type="scientific">Armatimonas rosea</name>
    <dbReference type="NCBI Taxonomy" id="685828"/>
    <lineage>
        <taxon>Bacteria</taxon>
        <taxon>Bacillati</taxon>
        <taxon>Armatimonadota</taxon>
        <taxon>Armatimonadia</taxon>
        <taxon>Armatimonadales</taxon>
        <taxon>Armatimonadaceae</taxon>
        <taxon>Armatimonas</taxon>
    </lineage>
</organism>
<sequence length="134" mass="15095">MSDDDEIIESIWYSTEGGRNLGKPGMEGGYIQRDEELGNPQEPEDAEARLTLECVADEPRHFFVTAQLYGGWLFLTVRRETLPEAEAIYNTLRAELERLAALMPYEGEGQRDVAIRAARAAEEAAAVERRYADN</sequence>
<evidence type="ECO:0000313" key="2">
    <source>
        <dbReference type="EMBL" id="MBB6049676.1"/>
    </source>
</evidence>
<evidence type="ECO:0000313" key="3">
    <source>
        <dbReference type="Proteomes" id="UP000520814"/>
    </source>
</evidence>
<dbReference type="RefSeq" id="WP_184193272.1">
    <property type="nucleotide sequence ID" value="NZ_JACHGW010000001.1"/>
</dbReference>
<evidence type="ECO:0000256" key="1">
    <source>
        <dbReference type="SAM" id="MobiDB-lite"/>
    </source>
</evidence>
<name>A0A7W9SN49_ARMRO</name>
<gene>
    <name evidence="2" type="ORF">HNQ39_001438</name>
</gene>
<dbReference type="EMBL" id="JACHGW010000001">
    <property type="protein sequence ID" value="MBB6049676.1"/>
    <property type="molecule type" value="Genomic_DNA"/>
</dbReference>
<dbReference type="Proteomes" id="UP000520814">
    <property type="component" value="Unassembled WGS sequence"/>
</dbReference>
<comment type="caution">
    <text evidence="2">The sequence shown here is derived from an EMBL/GenBank/DDBJ whole genome shotgun (WGS) entry which is preliminary data.</text>
</comment>
<reference evidence="2 3" key="1">
    <citation type="submission" date="2020-08" db="EMBL/GenBank/DDBJ databases">
        <title>Genomic Encyclopedia of Type Strains, Phase IV (KMG-IV): sequencing the most valuable type-strain genomes for metagenomic binning, comparative biology and taxonomic classification.</title>
        <authorList>
            <person name="Goeker M."/>
        </authorList>
    </citation>
    <scope>NUCLEOTIDE SEQUENCE [LARGE SCALE GENOMIC DNA]</scope>
    <source>
        <strain evidence="2 3">DSM 23562</strain>
    </source>
</reference>
<feature type="region of interest" description="Disordered" evidence="1">
    <location>
        <begin position="19"/>
        <end position="44"/>
    </location>
</feature>
<dbReference type="AlphaFoldDB" id="A0A7W9SN49"/>
<proteinExistence type="predicted"/>
<accession>A0A7W9SN49</accession>